<dbReference type="PANTHER" id="PTHR33487:SF1">
    <property type="entry name" value="CILIA- AND FLAGELLA-ASSOCIATED PROTEIN 54"/>
    <property type="match status" value="1"/>
</dbReference>
<dbReference type="RefSeq" id="XP_009016912.1">
    <property type="nucleotide sequence ID" value="XM_009018664.1"/>
</dbReference>
<gene>
    <name evidence="2" type="primary">20203871</name>
    <name evidence="1" type="ORF">HELRODRAFT_171986</name>
</gene>
<protein>
    <submittedName>
        <fullName evidence="1 2">Uncharacterized protein</fullName>
    </submittedName>
</protein>
<organism evidence="2 3">
    <name type="scientific">Helobdella robusta</name>
    <name type="common">Californian leech</name>
    <dbReference type="NCBI Taxonomy" id="6412"/>
    <lineage>
        <taxon>Eukaryota</taxon>
        <taxon>Metazoa</taxon>
        <taxon>Spiralia</taxon>
        <taxon>Lophotrochozoa</taxon>
        <taxon>Annelida</taxon>
        <taxon>Clitellata</taxon>
        <taxon>Hirudinea</taxon>
        <taxon>Rhynchobdellida</taxon>
        <taxon>Glossiphoniidae</taxon>
        <taxon>Helobdella</taxon>
    </lineage>
</organism>
<dbReference type="InParanoid" id="T1F4X2"/>
<dbReference type="Proteomes" id="UP000015101">
    <property type="component" value="Unassembled WGS sequence"/>
</dbReference>
<dbReference type="EnsemblMetazoa" id="HelroT171986">
    <property type="protein sequence ID" value="HelroP171986"/>
    <property type="gene ID" value="HelroG171986"/>
</dbReference>
<evidence type="ECO:0000313" key="1">
    <source>
        <dbReference type="EMBL" id="ESO04979.1"/>
    </source>
</evidence>
<evidence type="ECO:0000313" key="3">
    <source>
        <dbReference type="Proteomes" id="UP000015101"/>
    </source>
</evidence>
<reference evidence="1 3" key="2">
    <citation type="journal article" date="2013" name="Nature">
        <title>Insights into bilaterian evolution from three spiralian genomes.</title>
        <authorList>
            <person name="Simakov O."/>
            <person name="Marletaz F."/>
            <person name="Cho S.J."/>
            <person name="Edsinger-Gonzales E."/>
            <person name="Havlak P."/>
            <person name="Hellsten U."/>
            <person name="Kuo D.H."/>
            <person name="Larsson T."/>
            <person name="Lv J."/>
            <person name="Arendt D."/>
            <person name="Savage R."/>
            <person name="Osoegawa K."/>
            <person name="de Jong P."/>
            <person name="Grimwood J."/>
            <person name="Chapman J.A."/>
            <person name="Shapiro H."/>
            <person name="Aerts A."/>
            <person name="Otillar R.P."/>
            <person name="Terry A.Y."/>
            <person name="Boore J.L."/>
            <person name="Grigoriev I.V."/>
            <person name="Lindberg D.R."/>
            <person name="Seaver E.C."/>
            <person name="Weisblat D.A."/>
            <person name="Putnam N.H."/>
            <person name="Rokhsar D.S."/>
        </authorList>
    </citation>
    <scope>NUCLEOTIDE SEQUENCE</scope>
</reference>
<proteinExistence type="predicted"/>
<dbReference type="STRING" id="6412.T1F4X2"/>
<dbReference type="eggNOG" id="ENOG502QVDY">
    <property type="taxonomic scope" value="Eukaryota"/>
</dbReference>
<reference evidence="2" key="3">
    <citation type="submission" date="2015-06" db="UniProtKB">
        <authorList>
            <consortium name="EnsemblMetazoa"/>
        </authorList>
    </citation>
    <scope>IDENTIFICATION</scope>
</reference>
<dbReference type="EMBL" id="AMQM01004014">
    <property type="status" value="NOT_ANNOTATED_CDS"/>
    <property type="molecule type" value="Genomic_DNA"/>
</dbReference>
<accession>T1F4X2</accession>
<dbReference type="EMBL" id="AMQM01004013">
    <property type="status" value="NOT_ANNOTATED_CDS"/>
    <property type="molecule type" value="Genomic_DNA"/>
</dbReference>
<dbReference type="KEGG" id="hro:HELRODRAFT_171986"/>
<dbReference type="OrthoDB" id="2104158at2759"/>
<reference evidence="3" key="1">
    <citation type="submission" date="2012-12" db="EMBL/GenBank/DDBJ databases">
        <authorList>
            <person name="Hellsten U."/>
            <person name="Grimwood J."/>
            <person name="Chapman J.A."/>
            <person name="Shapiro H."/>
            <person name="Aerts A."/>
            <person name="Otillar R.P."/>
            <person name="Terry A.Y."/>
            <person name="Boore J.L."/>
            <person name="Simakov O."/>
            <person name="Marletaz F."/>
            <person name="Cho S.-J."/>
            <person name="Edsinger-Gonzales E."/>
            <person name="Havlak P."/>
            <person name="Kuo D.-H."/>
            <person name="Larsson T."/>
            <person name="Lv J."/>
            <person name="Arendt D."/>
            <person name="Savage R."/>
            <person name="Osoegawa K."/>
            <person name="de Jong P."/>
            <person name="Lindberg D.R."/>
            <person name="Seaver E.C."/>
            <person name="Weisblat D.A."/>
            <person name="Putnam N.H."/>
            <person name="Grigoriev I.V."/>
            <person name="Rokhsar D.S."/>
        </authorList>
    </citation>
    <scope>NUCLEOTIDE SEQUENCE</scope>
</reference>
<sequence>MSIYRAAMTKLTKSLQQQQQQQAVNNNKNGCSKVVVDFDRDPLYKSFKSQFNAVLAYLMKRKTAADFKMKLNEQLVKLWSNFEDRLPRDFIEEKILSMASHLVNNQEYEAVIWHCYDKLLMRYYPKSFTFINFVTVEHLLCLVDCRDFNSLPVENALQSIIGRIMSKYKLLMSSDASLTNVCSVPSCLHMLKQLHVILDAIFLYDDLYWLVYNGHMVLNAALIAKSLPTPVCIRVYNTKYQVLLHVKRCTECMDASGELSSVDYLQWRVTLCIAVCQCYYEIGEEERAEACARQMLLKMNDLKEDLLKNSKPANVKVDDERCGGCIGSCDAAAVADTTAAATANTSTTMKMMKERRESELGGKIGIGGCHGNEKKGDLSVMVFKRAVIETRRRPRDFLRPVNRFNIKQFANLQWPRTNTEKMLDLMFIGTSAKFLAILNALTNCGRRSLRGRILLTSPVNQYDLGGSSSANNNNNNNQNIAVDLEVQDVYEELFFAGQELIAGIGGNKNTDDVANSMITLTMTTMMKGVVVDDDSKDNDGVGGDIKTLNNPAYEKQRLELEILKMVDKVTMKKGLRGTIEKEDRLYIGRRRMNIELT</sequence>
<dbReference type="AlphaFoldDB" id="T1F4X2"/>
<dbReference type="Pfam" id="PF14858">
    <property type="entry name" value="CFAP54_N"/>
    <property type="match status" value="2"/>
</dbReference>
<dbReference type="GeneID" id="20203871"/>
<dbReference type="InterPro" id="IPR027912">
    <property type="entry name" value="CFAP54"/>
</dbReference>
<keyword evidence="3" id="KW-1185">Reference proteome</keyword>
<evidence type="ECO:0000313" key="2">
    <source>
        <dbReference type="EnsemblMetazoa" id="HelroP171986"/>
    </source>
</evidence>
<dbReference type="PANTHER" id="PTHR33487">
    <property type="entry name" value="CILIA- AND FLAGELLA-ASSOCIATED PROTEIN 54"/>
    <property type="match status" value="1"/>
</dbReference>
<dbReference type="CTD" id="20203871"/>
<dbReference type="EMBL" id="KB096411">
    <property type="protein sequence ID" value="ESO04979.1"/>
    <property type="molecule type" value="Genomic_DNA"/>
</dbReference>
<name>T1F4X2_HELRO</name>
<dbReference type="HOGENOM" id="CLU_457321_0_0_1"/>